<feature type="non-terminal residue" evidence="1">
    <location>
        <position position="77"/>
    </location>
</feature>
<accession>A0A8T8WVM8</accession>
<evidence type="ECO:0000313" key="1">
    <source>
        <dbReference type="EMBL" id="RAH79873.1"/>
    </source>
</evidence>
<reference evidence="1 2" key="1">
    <citation type="submission" date="2018-02" db="EMBL/GenBank/DDBJ databases">
        <title>The genomes of Aspergillus section Nigri reveals drivers in fungal speciation.</title>
        <authorList>
            <consortium name="DOE Joint Genome Institute"/>
            <person name="Vesth T.C."/>
            <person name="Nybo J."/>
            <person name="Theobald S."/>
            <person name="Brandl J."/>
            <person name="Frisvad J.C."/>
            <person name="Nielsen K.F."/>
            <person name="Lyhne E.K."/>
            <person name="Kogle M.E."/>
            <person name="Kuo A."/>
            <person name="Riley R."/>
            <person name="Clum A."/>
            <person name="Nolan M."/>
            <person name="Lipzen A."/>
            <person name="Salamov A."/>
            <person name="Henrissat B."/>
            <person name="Wiebenga A."/>
            <person name="De vries R.P."/>
            <person name="Grigoriev I.V."/>
            <person name="Mortensen U.H."/>
            <person name="Andersen M.R."/>
            <person name="Baker S.E."/>
        </authorList>
    </citation>
    <scope>NUCLEOTIDE SEQUENCE [LARGE SCALE GENOMIC DNA]</scope>
    <source>
        <strain evidence="1 2">CBS 114.51</strain>
    </source>
</reference>
<keyword evidence="2" id="KW-1185">Reference proteome</keyword>
<dbReference type="EMBL" id="KZ824810">
    <property type="protein sequence ID" value="RAH79873.1"/>
    <property type="molecule type" value="Genomic_DNA"/>
</dbReference>
<dbReference type="GeneID" id="37176162"/>
<gene>
    <name evidence="1" type="ORF">BO86DRAFT_390777</name>
</gene>
<name>A0A8T8WVM8_ASPJA</name>
<sequence length="77" mass="8569">MSSVWRLGTKKKGLIQSISVVVRVQAKNLTCKKVVPGIEPGLQESESWVLTITLHNQLSRNGTMFAFVDPIIFLEPC</sequence>
<dbReference type="AlphaFoldDB" id="A0A8T8WVM8"/>
<organism evidence="1 2">
    <name type="scientific">Aspergillus japonicus CBS 114.51</name>
    <dbReference type="NCBI Taxonomy" id="1448312"/>
    <lineage>
        <taxon>Eukaryota</taxon>
        <taxon>Fungi</taxon>
        <taxon>Dikarya</taxon>
        <taxon>Ascomycota</taxon>
        <taxon>Pezizomycotina</taxon>
        <taxon>Eurotiomycetes</taxon>
        <taxon>Eurotiomycetidae</taxon>
        <taxon>Eurotiales</taxon>
        <taxon>Aspergillaceae</taxon>
        <taxon>Aspergillus</taxon>
        <taxon>Aspergillus subgen. Circumdati</taxon>
    </lineage>
</organism>
<dbReference type="Proteomes" id="UP000249497">
    <property type="component" value="Unassembled WGS sequence"/>
</dbReference>
<dbReference type="RefSeq" id="XP_025525767.1">
    <property type="nucleotide sequence ID" value="XM_025672470.1"/>
</dbReference>
<dbReference type="OrthoDB" id="10615650at2759"/>
<proteinExistence type="predicted"/>
<protein>
    <submittedName>
        <fullName evidence="1">Uncharacterized protein</fullName>
    </submittedName>
</protein>
<evidence type="ECO:0000313" key="2">
    <source>
        <dbReference type="Proteomes" id="UP000249497"/>
    </source>
</evidence>